<dbReference type="Pfam" id="PF13568">
    <property type="entry name" value="OMP_b-brl_2"/>
    <property type="match status" value="1"/>
</dbReference>
<dbReference type="InterPro" id="IPR011250">
    <property type="entry name" value="OMP/PagP_B-barrel"/>
</dbReference>
<evidence type="ECO:0000259" key="3">
    <source>
        <dbReference type="Pfam" id="PF13568"/>
    </source>
</evidence>
<dbReference type="InterPro" id="IPR025665">
    <property type="entry name" value="Beta-barrel_OMP_2"/>
</dbReference>
<proteinExistence type="predicted"/>
<evidence type="ECO:0000313" key="4">
    <source>
        <dbReference type="EMBL" id="NPE24105.1"/>
    </source>
</evidence>
<feature type="domain" description="Outer membrane protein beta-barrel" evidence="3">
    <location>
        <begin position="240"/>
        <end position="384"/>
    </location>
</feature>
<feature type="compositionally biased region" description="Polar residues" evidence="1">
    <location>
        <begin position="134"/>
        <end position="151"/>
    </location>
</feature>
<evidence type="ECO:0000313" key="5">
    <source>
        <dbReference type="Proteomes" id="UP000820977"/>
    </source>
</evidence>
<organism evidence="4 5">
    <name type="scientific">Xylanibacter caecicola</name>
    <dbReference type="NCBI Taxonomy" id="2736294"/>
    <lineage>
        <taxon>Bacteria</taxon>
        <taxon>Pseudomonadati</taxon>
        <taxon>Bacteroidota</taxon>
        <taxon>Bacteroidia</taxon>
        <taxon>Bacteroidales</taxon>
        <taxon>Prevotellaceae</taxon>
        <taxon>Xylanibacter</taxon>
    </lineage>
</organism>
<comment type="caution">
    <text evidence="4">The sequence shown here is derived from an EMBL/GenBank/DDBJ whole genome shotgun (WGS) entry which is preliminary data.</text>
</comment>
<keyword evidence="5" id="KW-1185">Reference proteome</keyword>
<accession>A0ABX2B1L3</accession>
<keyword evidence="2" id="KW-0812">Transmembrane</keyword>
<reference evidence="4 5" key="1">
    <citation type="submission" date="2020-05" db="EMBL/GenBank/DDBJ databases">
        <title>Distinct polysaccharide utilization as determinants for interspecies competition between intestinal Prevotella spp.</title>
        <authorList>
            <person name="Galvez E.J.C."/>
            <person name="Iljazovic A."/>
            <person name="Strowig T."/>
        </authorList>
    </citation>
    <scope>NUCLEOTIDE SEQUENCE [LARGE SCALE GENOMIC DNA]</scope>
    <source>
        <strain evidence="4 5">PCHR</strain>
    </source>
</reference>
<dbReference type="RefSeq" id="WP_172343628.1">
    <property type="nucleotide sequence ID" value="NZ_CATJFF010000068.1"/>
</dbReference>
<evidence type="ECO:0000256" key="2">
    <source>
        <dbReference type="SAM" id="Phobius"/>
    </source>
</evidence>
<protein>
    <submittedName>
        <fullName evidence="4">Outer membrane beta-barrel protein</fullName>
    </submittedName>
</protein>
<evidence type="ECO:0000256" key="1">
    <source>
        <dbReference type="SAM" id="MobiDB-lite"/>
    </source>
</evidence>
<dbReference type="EMBL" id="JABKKJ010000001">
    <property type="protein sequence ID" value="NPE24105.1"/>
    <property type="molecule type" value="Genomic_DNA"/>
</dbReference>
<sequence>MKEEWTDRLRDRLSGYEESVPEGLWEDIESALSSRMTAGTPQRKSRAAAVLRRTVAAVMAAAAAVVTGYMLITGGSMSGVKKAETDVVTGRNSLGGGSGNGAKGTAVAHEAGLLAAVADENTHAASTKEPETWTPENATTDAAGTITGQHTDTQEPTEHRGSNNKSGSSTIGKGKDNRQTATYGTMPEHAGNGGGRISLSLYAQNSTVSTQRTAAQGTPLLFSSPTSSAPGGNAEGIQQDMLSILYTKQYTDIQSTKHHFPIRAGVSIRYDTGSRTGIESGLTYTLLRSEIISGNGKTLRKTRRRLHYIGIPLNISYTAWRGRHLEAYVSAGGEIQKCVSGKDDTETVTNGMVTSAESTATKENRLQLSAGAAAGIQYNLSPSISIYAEPGINWYPDNGSSMETIYKDKPLNFSVKAGVRVRITN</sequence>
<feature type="compositionally biased region" description="Basic and acidic residues" evidence="1">
    <location>
        <begin position="121"/>
        <end position="131"/>
    </location>
</feature>
<feature type="region of interest" description="Disordered" evidence="1">
    <location>
        <begin position="121"/>
        <end position="192"/>
    </location>
</feature>
<dbReference type="Proteomes" id="UP000820977">
    <property type="component" value="Unassembled WGS sequence"/>
</dbReference>
<dbReference type="SUPFAM" id="SSF56925">
    <property type="entry name" value="OMPA-like"/>
    <property type="match status" value="1"/>
</dbReference>
<feature type="transmembrane region" description="Helical" evidence="2">
    <location>
        <begin position="50"/>
        <end position="72"/>
    </location>
</feature>
<keyword evidence="2" id="KW-1133">Transmembrane helix</keyword>
<feature type="compositionally biased region" description="Basic and acidic residues" evidence="1">
    <location>
        <begin position="152"/>
        <end position="161"/>
    </location>
</feature>
<gene>
    <name evidence="4" type="ORF">HPS54_01000</name>
</gene>
<keyword evidence="2" id="KW-0472">Membrane</keyword>
<name>A0ABX2B1L3_9BACT</name>